<accession>A0A9D5DHV6</accession>
<name>A0A9D5DHV6_9CRYT</name>
<reference evidence="2" key="1">
    <citation type="submission" date="2022-10" db="EMBL/GenBank/DDBJ databases">
        <title>Adaptive evolution leads to modifications in subtelomeric GC content in a zoonotic Cryptosporidium species.</title>
        <authorList>
            <person name="Li J."/>
            <person name="Feng Y."/>
            <person name="Xiao L."/>
        </authorList>
    </citation>
    <scope>NUCLEOTIDE SEQUENCE</scope>
    <source>
        <strain evidence="2">33844</strain>
    </source>
</reference>
<dbReference type="OrthoDB" id="339612at2759"/>
<evidence type="ECO:0000256" key="1">
    <source>
        <dbReference type="SAM" id="Phobius"/>
    </source>
</evidence>
<dbReference type="AlphaFoldDB" id="A0A9D5DHV6"/>
<comment type="caution">
    <text evidence="2">The sequence shown here is derived from an EMBL/GenBank/DDBJ whole genome shotgun (WGS) entry which is preliminary data.</text>
</comment>
<protein>
    <submittedName>
        <fullName evidence="2">Signal peptide-containing protein</fullName>
    </submittedName>
</protein>
<evidence type="ECO:0000313" key="2">
    <source>
        <dbReference type="EMBL" id="KAJ1611234.1"/>
    </source>
</evidence>
<keyword evidence="1" id="KW-0472">Membrane</keyword>
<keyword evidence="1" id="KW-0812">Transmembrane</keyword>
<sequence length="406" mass="46239">MSILLGIPSIYFFILYHISLFSIITSSNQQSLPDSIAGQTNETAFMINGCRDIFGCNQIEEHTFNSASFGICESCQFKSLKLDCSSIPLNTSYQILGFTDDFGMEYQQLGNLNKTNPNLGKFLLNESMTLLSGKFSEINGTENCNIDNSNHIELLQETYLIHKHRSNEDIHFSISLSNPFQMDETSAINISDWVLQKEKHNHALYIFTRFWDKIDTKCEIYPTVKSLVFNRIWSSIGISCNMTSEWIYNNLEICMRVSCLKGKGNIADNISQGKHKSNTTLKDVINSVNLLKSKVKSEKDYLLYVGIFIKTLLNSLERKTRRGRVSLGCLNKMVSWIIELCEALGIRTGEDTKIGRHITKFKMLTNKESIKGPANNTEVLLSAKKTKFIEAALEDYERLERELRGF</sequence>
<gene>
    <name evidence="2" type="ORF">OJ253_926</name>
</gene>
<dbReference type="EMBL" id="JAPCXC010000017">
    <property type="protein sequence ID" value="KAJ1611234.1"/>
    <property type="molecule type" value="Genomic_DNA"/>
</dbReference>
<keyword evidence="1" id="KW-1133">Transmembrane helix</keyword>
<organism evidence="2">
    <name type="scientific">Cryptosporidium canis</name>
    <dbReference type="NCBI Taxonomy" id="195482"/>
    <lineage>
        <taxon>Eukaryota</taxon>
        <taxon>Sar</taxon>
        <taxon>Alveolata</taxon>
        <taxon>Apicomplexa</taxon>
        <taxon>Conoidasida</taxon>
        <taxon>Coccidia</taxon>
        <taxon>Eucoccidiorida</taxon>
        <taxon>Eimeriorina</taxon>
        <taxon>Cryptosporidiidae</taxon>
        <taxon>Cryptosporidium</taxon>
    </lineage>
</organism>
<dbReference type="Proteomes" id="UP001067231">
    <property type="component" value="Unassembled WGS sequence"/>
</dbReference>
<proteinExistence type="predicted"/>
<feature type="transmembrane region" description="Helical" evidence="1">
    <location>
        <begin position="6"/>
        <end position="24"/>
    </location>
</feature>